<dbReference type="GO" id="GO:0010114">
    <property type="term" value="P:response to red light"/>
    <property type="evidence" value="ECO:0007669"/>
    <property type="project" value="EnsemblPlants"/>
</dbReference>
<dbReference type="SUPFAM" id="SSF51197">
    <property type="entry name" value="Clavaminate synthase-like"/>
    <property type="match status" value="1"/>
</dbReference>
<feature type="region of interest" description="Disordered" evidence="7">
    <location>
        <begin position="53"/>
        <end position="78"/>
    </location>
</feature>
<dbReference type="InterPro" id="IPR003347">
    <property type="entry name" value="JmjC_dom"/>
</dbReference>
<dbReference type="SUPFAM" id="SSF81383">
    <property type="entry name" value="F-box domain"/>
    <property type="match status" value="1"/>
</dbReference>
<comment type="caution">
    <text evidence="9">The sequence shown here is derived from an EMBL/GenBank/DDBJ whole genome shotgun (WGS) entry which is preliminary data.</text>
</comment>
<dbReference type="GO" id="GO:0032452">
    <property type="term" value="F:histone demethylase activity"/>
    <property type="evidence" value="ECO:0007669"/>
    <property type="project" value="EnsemblPlants"/>
</dbReference>
<evidence type="ECO:0000313" key="10">
    <source>
        <dbReference type="Proteomes" id="UP000265515"/>
    </source>
</evidence>
<evidence type="ECO:0000256" key="7">
    <source>
        <dbReference type="SAM" id="MobiDB-lite"/>
    </source>
</evidence>
<evidence type="ECO:0000256" key="1">
    <source>
        <dbReference type="ARBA" id="ARBA00004123"/>
    </source>
</evidence>
<gene>
    <name evidence="9" type="ORF">CBR_g29587</name>
</gene>
<proteinExistence type="inferred from homology"/>
<keyword evidence="3" id="KW-0479">Metal-binding</keyword>
<evidence type="ECO:0000256" key="4">
    <source>
        <dbReference type="ARBA" id="ARBA00023002"/>
    </source>
</evidence>
<dbReference type="GO" id="GO:0000987">
    <property type="term" value="F:cis-regulatory region sequence-specific DNA binding"/>
    <property type="evidence" value="ECO:0007669"/>
    <property type="project" value="EnsemblPlants"/>
</dbReference>
<dbReference type="OrthoDB" id="424465at2759"/>
<dbReference type="SMART" id="SM00558">
    <property type="entry name" value="JmjC"/>
    <property type="match status" value="1"/>
</dbReference>
<reference evidence="9 10" key="1">
    <citation type="journal article" date="2018" name="Cell">
        <title>The Chara Genome: Secondary Complexity and Implications for Plant Terrestrialization.</title>
        <authorList>
            <person name="Nishiyama T."/>
            <person name="Sakayama H."/>
            <person name="Vries J.D."/>
            <person name="Buschmann H."/>
            <person name="Saint-Marcoux D."/>
            <person name="Ullrich K.K."/>
            <person name="Haas F.B."/>
            <person name="Vanderstraeten L."/>
            <person name="Becker D."/>
            <person name="Lang D."/>
            <person name="Vosolsobe S."/>
            <person name="Rombauts S."/>
            <person name="Wilhelmsson P.K.I."/>
            <person name="Janitza P."/>
            <person name="Kern R."/>
            <person name="Heyl A."/>
            <person name="Rumpler F."/>
            <person name="Villalobos L.I.A.C."/>
            <person name="Clay J.M."/>
            <person name="Skokan R."/>
            <person name="Toyoda A."/>
            <person name="Suzuki Y."/>
            <person name="Kagoshima H."/>
            <person name="Schijlen E."/>
            <person name="Tajeshwar N."/>
            <person name="Catarino B."/>
            <person name="Hetherington A.J."/>
            <person name="Saltykova A."/>
            <person name="Bonnot C."/>
            <person name="Breuninger H."/>
            <person name="Symeonidi A."/>
            <person name="Radhakrishnan G.V."/>
            <person name="Van Nieuwerburgh F."/>
            <person name="Deforce D."/>
            <person name="Chang C."/>
            <person name="Karol K.G."/>
            <person name="Hedrich R."/>
            <person name="Ulvskov P."/>
            <person name="Glockner G."/>
            <person name="Delwiche C.F."/>
            <person name="Petrasek J."/>
            <person name="Van de Peer Y."/>
            <person name="Friml J."/>
            <person name="Beilby M."/>
            <person name="Dolan L."/>
            <person name="Kohara Y."/>
            <person name="Sugano S."/>
            <person name="Fujiyama A."/>
            <person name="Delaux P.-M."/>
            <person name="Quint M."/>
            <person name="TheiBen G."/>
            <person name="Hagemann M."/>
            <person name="Harholt J."/>
            <person name="Dunand C."/>
            <person name="Zachgo S."/>
            <person name="Langdale J."/>
            <person name="Maumus F."/>
            <person name="Straeten D.V.D."/>
            <person name="Gould S.B."/>
            <person name="Rensing S.A."/>
        </authorList>
    </citation>
    <scope>NUCLEOTIDE SEQUENCE [LARGE SCALE GENOMIC DNA]</scope>
    <source>
        <strain evidence="9 10">S276</strain>
    </source>
</reference>
<dbReference type="GO" id="GO:0040029">
    <property type="term" value="P:epigenetic regulation of gene expression"/>
    <property type="evidence" value="ECO:0007669"/>
    <property type="project" value="EnsemblPlants"/>
</dbReference>
<dbReference type="Gene3D" id="2.60.120.650">
    <property type="entry name" value="Cupin"/>
    <property type="match status" value="1"/>
</dbReference>
<dbReference type="Gramene" id="GBG79440">
    <property type="protein sequence ID" value="GBG79440"/>
    <property type="gene ID" value="CBR_g29587"/>
</dbReference>
<dbReference type="AlphaFoldDB" id="A0A388LAU7"/>
<dbReference type="PANTHER" id="PTHR12480:SF21">
    <property type="entry name" value="JMJC DOMAIN-CONTAINING PROTEIN 8"/>
    <property type="match status" value="1"/>
</dbReference>
<evidence type="ECO:0000313" key="9">
    <source>
        <dbReference type="EMBL" id="GBG79440.1"/>
    </source>
</evidence>
<dbReference type="InterPro" id="IPR001810">
    <property type="entry name" value="F-box_dom"/>
</dbReference>
<dbReference type="PANTHER" id="PTHR12480">
    <property type="entry name" value="ARGININE DEMETHYLASE AND LYSYL-HYDROXYLASE JMJD"/>
    <property type="match status" value="1"/>
</dbReference>
<dbReference type="STRING" id="69332.A0A388LAU7"/>
<dbReference type="Pfam" id="PF12937">
    <property type="entry name" value="F-box-like"/>
    <property type="match status" value="1"/>
</dbReference>
<name>A0A388LAU7_CHABU</name>
<dbReference type="GO" id="GO:0046872">
    <property type="term" value="F:metal ion binding"/>
    <property type="evidence" value="ECO:0007669"/>
    <property type="project" value="UniProtKB-KW"/>
</dbReference>
<keyword evidence="4" id="KW-0560">Oxidoreductase</keyword>
<organism evidence="9 10">
    <name type="scientific">Chara braunii</name>
    <name type="common">Braun's stonewort</name>
    <dbReference type="NCBI Taxonomy" id="69332"/>
    <lineage>
        <taxon>Eukaryota</taxon>
        <taxon>Viridiplantae</taxon>
        <taxon>Streptophyta</taxon>
        <taxon>Charophyceae</taxon>
        <taxon>Charales</taxon>
        <taxon>Characeae</taxon>
        <taxon>Chara</taxon>
    </lineage>
</organism>
<dbReference type="OMA" id="WPAYKNW"/>
<evidence type="ECO:0000256" key="2">
    <source>
        <dbReference type="ARBA" id="ARBA00006801"/>
    </source>
</evidence>
<dbReference type="PROSITE" id="PS51184">
    <property type="entry name" value="JMJC"/>
    <property type="match status" value="1"/>
</dbReference>
<comment type="similarity">
    <text evidence="2">Belongs to the JARID1 histone demethylase family.</text>
</comment>
<dbReference type="FunFam" id="2.60.120.650:FF:000045">
    <property type="entry name" value="F-box protein At1g78280"/>
    <property type="match status" value="1"/>
</dbReference>
<dbReference type="Gene3D" id="1.20.1280.50">
    <property type="match status" value="1"/>
</dbReference>
<dbReference type="InterPro" id="IPR036047">
    <property type="entry name" value="F-box-like_dom_sf"/>
</dbReference>
<protein>
    <recommendedName>
        <fullName evidence="8">JmjC domain-containing protein</fullName>
    </recommendedName>
</protein>
<keyword evidence="5" id="KW-0408">Iron</keyword>
<evidence type="ECO:0000256" key="3">
    <source>
        <dbReference type="ARBA" id="ARBA00022723"/>
    </source>
</evidence>
<dbReference type="Proteomes" id="UP000265515">
    <property type="component" value="Unassembled WGS sequence"/>
</dbReference>
<dbReference type="GO" id="GO:0005634">
    <property type="term" value="C:nucleus"/>
    <property type="evidence" value="ECO:0007669"/>
    <property type="project" value="UniProtKB-SubCell"/>
</dbReference>
<dbReference type="GO" id="GO:0016491">
    <property type="term" value="F:oxidoreductase activity"/>
    <property type="evidence" value="ECO:0007669"/>
    <property type="project" value="UniProtKB-KW"/>
</dbReference>
<dbReference type="InterPro" id="IPR041667">
    <property type="entry name" value="Cupin_8"/>
</dbReference>
<dbReference type="GO" id="GO:0010476">
    <property type="term" value="P:gibberellin mediated signaling pathway"/>
    <property type="evidence" value="ECO:0007669"/>
    <property type="project" value="EnsemblPlants"/>
</dbReference>
<feature type="domain" description="JmjC" evidence="8">
    <location>
        <begin position="358"/>
        <end position="537"/>
    </location>
</feature>
<dbReference type="InterPro" id="IPR050910">
    <property type="entry name" value="JMJD6_ArgDemeth/LysHydrox"/>
</dbReference>
<comment type="subcellular location">
    <subcellularLocation>
        <location evidence="1">Nucleus</location>
    </subcellularLocation>
</comment>
<dbReference type="GO" id="GO:0010099">
    <property type="term" value="P:regulation of photomorphogenesis"/>
    <property type="evidence" value="ECO:0007669"/>
    <property type="project" value="EnsemblPlants"/>
</dbReference>
<sequence length="605" mass="68286">MEYGRKGRLGMAAQRKRRVLGTRLSMARGGAGEKKGGKLEQSLEEVTDYSQCNGVATSDWGDQASSLSRRQRNEEEDFEVVEEGVEEEEEEEEEELAVGGSRFDLERGAHPLGVRPLGNLLFDVDAGERGVRHNVRDVGLGDLAILSDATILDIVGHLSGRDLARLALVSKAFYVFCYQDDTWRALVVEELRGDFRFAGSWRETYRTAKDPSSYKLAAAYAADGRKKGNRDNFSLAPLRVKGFYSDYLFQSWLCASLSIKDEWLRRDNIVRRRWPDLTVEEFVEKFEVPNRPVLISGLTDDWPAVKLWDRDYLLSQASACGAKFACGPVDMRLDDFYVYADRAQEERPIYLFDPKFGEKVPQLARDYEVPGYFAEDLFSVLGPEGRPHYRWLIIGPARSGSSFHIDPNCTSAWNAVVRGSKKWVLYPPEMVPPGVHPSADGADVTSPVSITEWFMNFYHLVSRDMSAEGERGGGGARNKAATQRRPVECVCREGEVVFVPRGWWHIVLNLEDSVAVTQNYVSRQNLLQVLDFLRSPNAKVVVSGTDRRESLHDEFRSKFEEFHPGVIAHLEEKARQKAAKASKMRSFWDSVADVNSQTGGFKFGF</sequence>
<keyword evidence="6" id="KW-0539">Nucleus</keyword>
<dbReference type="EMBL" id="BFEA01000319">
    <property type="protein sequence ID" value="GBG79440.1"/>
    <property type="molecule type" value="Genomic_DNA"/>
</dbReference>
<evidence type="ECO:0000256" key="5">
    <source>
        <dbReference type="ARBA" id="ARBA00023004"/>
    </source>
</evidence>
<dbReference type="GO" id="GO:0010030">
    <property type="term" value="P:positive regulation of seed germination"/>
    <property type="evidence" value="ECO:0007669"/>
    <property type="project" value="EnsemblPlants"/>
</dbReference>
<evidence type="ECO:0000259" key="8">
    <source>
        <dbReference type="PROSITE" id="PS51184"/>
    </source>
</evidence>
<accession>A0A388LAU7</accession>
<dbReference type="Pfam" id="PF13621">
    <property type="entry name" value="Cupin_8"/>
    <property type="match status" value="1"/>
</dbReference>
<keyword evidence="10" id="KW-1185">Reference proteome</keyword>
<evidence type="ECO:0000256" key="6">
    <source>
        <dbReference type="ARBA" id="ARBA00023242"/>
    </source>
</evidence>